<proteinExistence type="predicted"/>
<protein>
    <submittedName>
        <fullName evidence="2">Membrane integrity-associated transporter subunit PqiC</fullName>
    </submittedName>
</protein>
<keyword evidence="3" id="KW-1185">Reference proteome</keyword>
<reference evidence="2 3" key="1">
    <citation type="submission" date="2018-10" db="EMBL/GenBank/DDBJ databases">
        <authorList>
            <person name="Jung H.S."/>
            <person name="Jeon C.O."/>
        </authorList>
    </citation>
    <scope>NUCLEOTIDE SEQUENCE [LARGE SCALE GENOMIC DNA]</scope>
    <source>
        <strain evidence="2 3">MA-7-27</strain>
    </source>
</reference>
<dbReference type="Pfam" id="PF03886">
    <property type="entry name" value="ABC_trans_aux"/>
    <property type="match status" value="1"/>
</dbReference>
<evidence type="ECO:0000259" key="1">
    <source>
        <dbReference type="Pfam" id="PF03886"/>
    </source>
</evidence>
<sequence length="183" mass="19266">MSIFLLVLSLAACGGNEDLFLVPPVTTPAAPIAVGAQSLEVRDVILPAYVAEADILVQEADGALRPVGGALWADDPRTGITQALARRLDLGTTATVAAEPWPLFDGPDRSVQVTIDRMVARADGQFELGGQFAVISRSGAAREFLRRFEIVEPYAGPDPQSVADALGRALTALSSRIAESIAR</sequence>
<feature type="domain" description="ABC-type transport auxiliary lipoprotein component" evidence="1">
    <location>
        <begin position="24"/>
        <end position="178"/>
    </location>
</feature>
<comment type="caution">
    <text evidence="2">The sequence shown here is derived from an EMBL/GenBank/DDBJ whole genome shotgun (WGS) entry which is preliminary data.</text>
</comment>
<name>A0A3L9Y1P4_9RHOB</name>
<dbReference type="Gene3D" id="3.40.50.10610">
    <property type="entry name" value="ABC-type transport auxiliary lipoprotein component"/>
    <property type="match status" value="1"/>
</dbReference>
<dbReference type="OrthoDB" id="7858211at2"/>
<dbReference type="AlphaFoldDB" id="A0A3L9Y1P4"/>
<dbReference type="SUPFAM" id="SSF159594">
    <property type="entry name" value="XCC0632-like"/>
    <property type="match status" value="1"/>
</dbReference>
<dbReference type="EMBL" id="RCNT01000008">
    <property type="protein sequence ID" value="RMA41335.1"/>
    <property type="molecule type" value="Genomic_DNA"/>
</dbReference>
<evidence type="ECO:0000313" key="2">
    <source>
        <dbReference type="EMBL" id="RMA41335.1"/>
    </source>
</evidence>
<dbReference type="Proteomes" id="UP000281343">
    <property type="component" value="Unassembled WGS sequence"/>
</dbReference>
<organism evidence="2 3">
    <name type="scientific">Rhodophyticola porphyridii</name>
    <dbReference type="NCBI Taxonomy" id="1852017"/>
    <lineage>
        <taxon>Bacteria</taxon>
        <taxon>Pseudomonadati</taxon>
        <taxon>Pseudomonadota</taxon>
        <taxon>Alphaproteobacteria</taxon>
        <taxon>Rhodobacterales</taxon>
        <taxon>Roseobacteraceae</taxon>
        <taxon>Rhodophyticola</taxon>
    </lineage>
</organism>
<gene>
    <name evidence="2" type="ORF">D9R08_14950</name>
</gene>
<dbReference type="InterPro" id="IPR005586">
    <property type="entry name" value="ABC_trans_aux"/>
</dbReference>
<evidence type="ECO:0000313" key="3">
    <source>
        <dbReference type="Proteomes" id="UP000281343"/>
    </source>
</evidence>
<accession>A0A3L9Y1P4</accession>